<keyword evidence="3" id="KW-1185">Reference proteome</keyword>
<dbReference type="OrthoDB" id="196717at2759"/>
<gene>
    <name evidence="2" type="ORF">SVUK_LOCUS16077</name>
</gene>
<keyword evidence="1" id="KW-0812">Transmembrane</keyword>
<evidence type="ECO:0000313" key="2">
    <source>
        <dbReference type="EMBL" id="VDM81079.1"/>
    </source>
</evidence>
<feature type="transmembrane region" description="Helical" evidence="1">
    <location>
        <begin position="75"/>
        <end position="98"/>
    </location>
</feature>
<keyword evidence="1" id="KW-0472">Membrane</keyword>
<dbReference type="EMBL" id="UYYB01111330">
    <property type="protein sequence ID" value="VDM81079.1"/>
    <property type="molecule type" value="Genomic_DNA"/>
</dbReference>
<keyword evidence="1" id="KW-1133">Transmembrane helix</keyword>
<accession>A0A3P7JMA0</accession>
<dbReference type="Proteomes" id="UP000270094">
    <property type="component" value="Unassembled WGS sequence"/>
</dbReference>
<proteinExistence type="predicted"/>
<name>A0A3P7JMA0_STRVU</name>
<reference evidence="2 3" key="1">
    <citation type="submission" date="2018-11" db="EMBL/GenBank/DDBJ databases">
        <authorList>
            <consortium name="Pathogen Informatics"/>
        </authorList>
    </citation>
    <scope>NUCLEOTIDE SEQUENCE [LARGE SCALE GENOMIC DNA]</scope>
</reference>
<organism evidence="2 3">
    <name type="scientific">Strongylus vulgaris</name>
    <name type="common">Blood worm</name>
    <dbReference type="NCBI Taxonomy" id="40348"/>
    <lineage>
        <taxon>Eukaryota</taxon>
        <taxon>Metazoa</taxon>
        <taxon>Ecdysozoa</taxon>
        <taxon>Nematoda</taxon>
        <taxon>Chromadorea</taxon>
        <taxon>Rhabditida</taxon>
        <taxon>Rhabditina</taxon>
        <taxon>Rhabditomorpha</taxon>
        <taxon>Strongyloidea</taxon>
        <taxon>Strongylidae</taxon>
        <taxon>Strongylus</taxon>
    </lineage>
</organism>
<dbReference type="AlphaFoldDB" id="A0A3P7JMA0"/>
<sequence>MSAFNMWHSYAVKKTFKQSSLYEAFRPIFSSVALFAISLTWAALSPTDVCSQDPRCRLIIAQMSNHRCEVMNMLLVLYAMFAVNSYGHSTIYLGLSFVMPYMELVFLRIMCFLVVVLHVHYGVCVDTVTSPISYFTPISFEKELMQINVRQLCAHFKIHALDNTLLE</sequence>
<evidence type="ECO:0000256" key="1">
    <source>
        <dbReference type="SAM" id="Phobius"/>
    </source>
</evidence>
<protein>
    <submittedName>
        <fullName evidence="2">Uncharacterized protein</fullName>
    </submittedName>
</protein>
<feature type="transmembrane region" description="Helical" evidence="1">
    <location>
        <begin position="105"/>
        <end position="123"/>
    </location>
</feature>
<evidence type="ECO:0000313" key="3">
    <source>
        <dbReference type="Proteomes" id="UP000270094"/>
    </source>
</evidence>